<evidence type="ECO:0000259" key="10">
    <source>
        <dbReference type="Pfam" id="PF07992"/>
    </source>
</evidence>
<dbReference type="InterPro" id="IPR045024">
    <property type="entry name" value="NDH-2"/>
</dbReference>
<dbReference type="EC" id="1.6.5.9" evidence="2"/>
<dbReference type="PANTHER" id="PTHR43706">
    <property type="entry name" value="NADH DEHYDROGENASE"/>
    <property type="match status" value="1"/>
</dbReference>
<evidence type="ECO:0000259" key="11">
    <source>
        <dbReference type="Pfam" id="PF22366"/>
    </source>
</evidence>
<comment type="similarity">
    <text evidence="1">Belongs to the NADH dehydrogenase family.</text>
</comment>
<feature type="domain" description="External alternative NADH-ubiquinone oxidoreductase-like C-terminal" evidence="11">
    <location>
        <begin position="346"/>
        <end position="403"/>
    </location>
</feature>
<evidence type="ECO:0000256" key="2">
    <source>
        <dbReference type="ARBA" id="ARBA00012637"/>
    </source>
</evidence>
<dbReference type="InterPro" id="IPR023753">
    <property type="entry name" value="FAD/NAD-binding_dom"/>
</dbReference>
<dbReference type="Pfam" id="PF07992">
    <property type="entry name" value="Pyr_redox_2"/>
    <property type="match status" value="1"/>
</dbReference>
<evidence type="ECO:0000313" key="12">
    <source>
        <dbReference type="EMBL" id="MFA9194963.1"/>
    </source>
</evidence>
<dbReference type="Proteomes" id="UP001574170">
    <property type="component" value="Unassembled WGS sequence"/>
</dbReference>
<protein>
    <recommendedName>
        <fullName evidence="2">NADH:ubiquinone reductase (non-electrogenic)</fullName>
        <ecNumber evidence="2">1.6.5.9</ecNumber>
    </recommendedName>
</protein>
<evidence type="ECO:0000256" key="6">
    <source>
        <dbReference type="ARBA" id="ARBA00023002"/>
    </source>
</evidence>
<dbReference type="GO" id="GO:0016491">
    <property type="term" value="F:oxidoreductase activity"/>
    <property type="evidence" value="ECO:0007669"/>
    <property type="project" value="UniProtKB-KW"/>
</dbReference>
<evidence type="ECO:0000256" key="5">
    <source>
        <dbReference type="ARBA" id="ARBA00022946"/>
    </source>
</evidence>
<comment type="catalytic activity">
    <reaction evidence="8">
        <text>a quinone + NADH + H(+) = a quinol + NAD(+)</text>
        <dbReference type="Rhea" id="RHEA:46160"/>
        <dbReference type="ChEBI" id="CHEBI:15378"/>
        <dbReference type="ChEBI" id="CHEBI:24646"/>
        <dbReference type="ChEBI" id="CHEBI:57540"/>
        <dbReference type="ChEBI" id="CHEBI:57945"/>
        <dbReference type="ChEBI" id="CHEBI:132124"/>
        <dbReference type="EC" id="1.6.5.9"/>
    </reaction>
</comment>
<evidence type="ECO:0000313" key="13">
    <source>
        <dbReference type="Proteomes" id="UP001574170"/>
    </source>
</evidence>
<keyword evidence="9" id="KW-0472">Membrane</keyword>
<reference evidence="12 13" key="1">
    <citation type="submission" date="2024-04" db="EMBL/GenBank/DDBJ databases">
        <title>New Clade of Flavobacterium.</title>
        <authorList>
            <person name="Matos L."/>
            <person name="Proenca D.N."/>
            <person name="Fransisco R.M."/>
            <person name="Chung A.P."/>
            <person name="Maccario L."/>
            <person name="Sorensen S.J."/>
            <person name="Morais P.V."/>
        </authorList>
    </citation>
    <scope>NUCLEOTIDE SEQUENCE [LARGE SCALE GENOMIC DNA]</scope>
    <source>
        <strain evidence="12 13">FBOR7N2.3</strain>
    </source>
</reference>
<comment type="caution">
    <text evidence="12">The sequence shown here is derived from an EMBL/GenBank/DDBJ whole genome shotgun (WGS) entry which is preliminary data.</text>
</comment>
<proteinExistence type="inferred from homology"/>
<keyword evidence="9" id="KW-0812">Transmembrane</keyword>
<feature type="transmembrane region" description="Helical" evidence="9">
    <location>
        <begin position="371"/>
        <end position="388"/>
    </location>
</feature>
<keyword evidence="9" id="KW-1133">Transmembrane helix</keyword>
<organism evidence="12 13">
    <name type="scientific">Flavobacterium magnesitis</name>
    <dbReference type="NCBI Taxonomy" id="3138077"/>
    <lineage>
        <taxon>Bacteria</taxon>
        <taxon>Pseudomonadati</taxon>
        <taxon>Bacteroidota</taxon>
        <taxon>Flavobacteriia</taxon>
        <taxon>Flavobacteriales</taxon>
        <taxon>Flavobacteriaceae</taxon>
        <taxon>Flavobacterium</taxon>
    </lineage>
</organism>
<evidence type="ECO:0000256" key="4">
    <source>
        <dbReference type="ARBA" id="ARBA00022827"/>
    </source>
</evidence>
<dbReference type="SUPFAM" id="SSF51905">
    <property type="entry name" value="FAD/NAD(P)-binding domain"/>
    <property type="match status" value="2"/>
</dbReference>
<keyword evidence="7" id="KW-0520">NAD</keyword>
<evidence type="ECO:0000256" key="7">
    <source>
        <dbReference type="ARBA" id="ARBA00023027"/>
    </source>
</evidence>
<dbReference type="InterPro" id="IPR036188">
    <property type="entry name" value="FAD/NAD-bd_sf"/>
</dbReference>
<dbReference type="InterPro" id="IPR054585">
    <property type="entry name" value="NDH2-like_C"/>
</dbReference>
<dbReference type="RefSeq" id="WP_373392101.1">
    <property type="nucleotide sequence ID" value="NZ_JBCFQK010000015.1"/>
</dbReference>
<dbReference type="PRINTS" id="PR00368">
    <property type="entry name" value="FADPNR"/>
</dbReference>
<feature type="domain" description="FAD/NAD(P)-binding" evidence="10">
    <location>
        <begin position="2"/>
        <end position="322"/>
    </location>
</feature>
<name>A0ABV4TLP5_9FLAO</name>
<keyword evidence="13" id="KW-1185">Reference proteome</keyword>
<evidence type="ECO:0000256" key="9">
    <source>
        <dbReference type="SAM" id="Phobius"/>
    </source>
</evidence>
<evidence type="ECO:0000256" key="1">
    <source>
        <dbReference type="ARBA" id="ARBA00005272"/>
    </source>
</evidence>
<dbReference type="PRINTS" id="PR00411">
    <property type="entry name" value="PNDRDTASEI"/>
</dbReference>
<keyword evidence="3" id="KW-0285">Flavoprotein</keyword>
<evidence type="ECO:0000256" key="8">
    <source>
        <dbReference type="ARBA" id="ARBA00047599"/>
    </source>
</evidence>
<keyword evidence="5" id="KW-0809">Transit peptide</keyword>
<sequence length="426" mass="47836">MEIVIIGGGFAGMNLAKELLNQDGVHVTLVDKNNYNFFPPLIYQVATAYLEPSSISYPFRKFFAGKKNLQFRLGELLEVVPTENKIILSNGELNYDKLVFATGAETSYFGMENVKKNAIPMKTLNDAIVMRNTLLKNLEKAAITKDIRKRRKLLTIVVAGGGPTGVEISGMFAEMRRNILLKEYPELETSVSNIYLVDGAAALLTPMSKESQQDTLKELTDLGVIVKLNNNVVDYVDDTVHFANGETIQTKNLIWAAGVTAREFKGLPAESYGRGKRLTTDAFNKINGTDNIYAIGDTCIQFNDESFPHGHPQVAQVAIQQGINLAKNLKNEIQRKALVPFKYLDKGSMAIIGKAKAVVDLPKPKMHFKGTFAWIIWLFIHLISLITYRNKIKTFYNWMIAYFSKDNSLRMIIRPDKKIKVEEVVK</sequence>
<keyword evidence="6 12" id="KW-0560">Oxidoreductase</keyword>
<evidence type="ECO:0000256" key="3">
    <source>
        <dbReference type="ARBA" id="ARBA00022630"/>
    </source>
</evidence>
<keyword evidence="4" id="KW-0274">FAD</keyword>
<dbReference type="Pfam" id="PF22366">
    <property type="entry name" value="NDH2_C"/>
    <property type="match status" value="1"/>
</dbReference>
<gene>
    <name evidence="12" type="ORF">AAGV33_11160</name>
</gene>
<dbReference type="PANTHER" id="PTHR43706:SF47">
    <property type="entry name" value="EXTERNAL NADH-UBIQUINONE OXIDOREDUCTASE 1, MITOCHONDRIAL-RELATED"/>
    <property type="match status" value="1"/>
</dbReference>
<dbReference type="Gene3D" id="3.50.50.100">
    <property type="match status" value="1"/>
</dbReference>
<accession>A0ABV4TLP5</accession>
<dbReference type="EMBL" id="JBCFQK010000015">
    <property type="protein sequence ID" value="MFA9194963.1"/>
    <property type="molecule type" value="Genomic_DNA"/>
</dbReference>